<keyword evidence="3" id="KW-1185">Reference proteome</keyword>
<accession>A0A0L0T3C3</accession>
<feature type="region of interest" description="Disordered" evidence="1">
    <location>
        <begin position="419"/>
        <end position="449"/>
    </location>
</feature>
<reference evidence="2 3" key="1">
    <citation type="submission" date="2009-11" db="EMBL/GenBank/DDBJ databases">
        <title>Annotation of Allomyces macrogynus ATCC 38327.</title>
        <authorList>
            <consortium name="The Broad Institute Genome Sequencing Platform"/>
            <person name="Russ C."/>
            <person name="Cuomo C."/>
            <person name="Burger G."/>
            <person name="Gray M.W."/>
            <person name="Holland P.W.H."/>
            <person name="King N."/>
            <person name="Lang F.B.F."/>
            <person name="Roger A.J."/>
            <person name="Ruiz-Trillo I."/>
            <person name="Young S.K."/>
            <person name="Zeng Q."/>
            <person name="Gargeya S."/>
            <person name="Fitzgerald M."/>
            <person name="Haas B."/>
            <person name="Abouelleil A."/>
            <person name="Alvarado L."/>
            <person name="Arachchi H.M."/>
            <person name="Berlin A."/>
            <person name="Chapman S.B."/>
            <person name="Gearin G."/>
            <person name="Goldberg J."/>
            <person name="Griggs A."/>
            <person name="Gujja S."/>
            <person name="Hansen M."/>
            <person name="Heiman D."/>
            <person name="Howarth C."/>
            <person name="Larimer J."/>
            <person name="Lui A."/>
            <person name="MacDonald P.J.P."/>
            <person name="McCowen C."/>
            <person name="Montmayeur A."/>
            <person name="Murphy C."/>
            <person name="Neiman D."/>
            <person name="Pearson M."/>
            <person name="Priest M."/>
            <person name="Roberts A."/>
            <person name="Saif S."/>
            <person name="Shea T."/>
            <person name="Sisk P."/>
            <person name="Stolte C."/>
            <person name="Sykes S."/>
            <person name="Wortman J."/>
            <person name="Nusbaum C."/>
            <person name="Birren B."/>
        </authorList>
    </citation>
    <scope>NUCLEOTIDE SEQUENCE [LARGE SCALE GENOMIC DNA]</scope>
    <source>
        <strain evidence="2 3">ATCC 38327</strain>
    </source>
</reference>
<evidence type="ECO:0000313" key="3">
    <source>
        <dbReference type="Proteomes" id="UP000054350"/>
    </source>
</evidence>
<feature type="compositionally biased region" description="Low complexity" evidence="1">
    <location>
        <begin position="419"/>
        <end position="439"/>
    </location>
</feature>
<evidence type="ECO:0000256" key="1">
    <source>
        <dbReference type="SAM" id="MobiDB-lite"/>
    </source>
</evidence>
<dbReference type="AlphaFoldDB" id="A0A0L0T3C3"/>
<organism evidence="2 3">
    <name type="scientific">Allomyces macrogynus (strain ATCC 38327)</name>
    <name type="common">Allomyces javanicus var. macrogynus</name>
    <dbReference type="NCBI Taxonomy" id="578462"/>
    <lineage>
        <taxon>Eukaryota</taxon>
        <taxon>Fungi</taxon>
        <taxon>Fungi incertae sedis</taxon>
        <taxon>Blastocladiomycota</taxon>
        <taxon>Blastocladiomycetes</taxon>
        <taxon>Blastocladiales</taxon>
        <taxon>Blastocladiaceae</taxon>
        <taxon>Allomyces</taxon>
    </lineage>
</organism>
<gene>
    <name evidence="2" type="ORF">AMAG_13935</name>
</gene>
<reference evidence="3" key="2">
    <citation type="submission" date="2009-11" db="EMBL/GenBank/DDBJ databases">
        <title>The Genome Sequence of Allomyces macrogynus strain ATCC 38327.</title>
        <authorList>
            <consortium name="The Broad Institute Genome Sequencing Platform"/>
            <person name="Russ C."/>
            <person name="Cuomo C."/>
            <person name="Shea T."/>
            <person name="Young S.K."/>
            <person name="Zeng Q."/>
            <person name="Koehrsen M."/>
            <person name="Haas B."/>
            <person name="Borodovsky M."/>
            <person name="Guigo R."/>
            <person name="Alvarado L."/>
            <person name="Berlin A."/>
            <person name="Borenstein D."/>
            <person name="Chen Z."/>
            <person name="Engels R."/>
            <person name="Freedman E."/>
            <person name="Gellesch M."/>
            <person name="Goldberg J."/>
            <person name="Griggs A."/>
            <person name="Gujja S."/>
            <person name="Heiman D."/>
            <person name="Hepburn T."/>
            <person name="Howarth C."/>
            <person name="Jen D."/>
            <person name="Larson L."/>
            <person name="Lewis B."/>
            <person name="Mehta T."/>
            <person name="Park D."/>
            <person name="Pearson M."/>
            <person name="Roberts A."/>
            <person name="Saif S."/>
            <person name="Shenoy N."/>
            <person name="Sisk P."/>
            <person name="Stolte C."/>
            <person name="Sykes S."/>
            <person name="Walk T."/>
            <person name="White J."/>
            <person name="Yandava C."/>
            <person name="Burger G."/>
            <person name="Gray M.W."/>
            <person name="Holland P.W.H."/>
            <person name="King N."/>
            <person name="Lang F.B.F."/>
            <person name="Roger A.J."/>
            <person name="Ruiz-Trillo I."/>
            <person name="Lander E."/>
            <person name="Nusbaum C."/>
        </authorList>
    </citation>
    <scope>NUCLEOTIDE SEQUENCE [LARGE SCALE GENOMIC DNA]</scope>
    <source>
        <strain evidence="3">ATCC 38327</strain>
    </source>
</reference>
<proteinExistence type="predicted"/>
<evidence type="ECO:0000313" key="2">
    <source>
        <dbReference type="EMBL" id="KNE69064.1"/>
    </source>
</evidence>
<protein>
    <submittedName>
        <fullName evidence="2">Uncharacterized protein</fullName>
    </submittedName>
</protein>
<dbReference type="VEuPathDB" id="FungiDB:AMAG_13935"/>
<dbReference type="Proteomes" id="UP000054350">
    <property type="component" value="Unassembled WGS sequence"/>
</dbReference>
<sequence length="468" mass="49151">MTSTPPDPAPTAPSAPAAPPSLLGLPPEVVWNVFDYLDDADLRPLVDIPPYAAFLSSRAFVNSRRIRLHRQVQSLLTPAPIEPTPTLVLDGLPAHLALPKPARADAGFPPAHGPRTSTVRRLTVPDLVHRRLIPGGAVALNVLSNGGYLLGPEHAQRVRMAAALSQFFVRRKLARRLDPTVRPAEEGLVATNILPARTALPLPPPTKSVMVLPAMSTAQLLASSTGPRIVRKPVLARALAAPLVALQRAQVRDALARKLASRPPWDAVKARGVVPVHTLAAPCAAYLSLLPRQVSLAAHFARGKLAGHLSARPRTPPAVVTTRRTSITVPAVPAAVMVPLPPSPTRTAGMMDEDLDAFLRKRVPPSTLVARNVLTDRDVASLLAPSVQGRIRFFESLAAADEEVAVAAGCDLAPYSRAAAPGTAGASSSSSSAHSSPARTPRRGTAASGTVASTIQLFSEMISASSGQ</sequence>
<name>A0A0L0T3C3_ALLM3</name>
<dbReference type="EMBL" id="GG745359">
    <property type="protein sequence ID" value="KNE69064.1"/>
    <property type="molecule type" value="Genomic_DNA"/>
</dbReference>